<evidence type="ECO:0000313" key="2">
    <source>
        <dbReference type="Proteomes" id="UP000015664"/>
    </source>
</evidence>
<dbReference type="EMBL" id="ATBE01000166">
    <property type="protein sequence ID" value="EQC95522.1"/>
    <property type="molecule type" value="Genomic_DNA"/>
</dbReference>
<sequence length="33" mass="3619">MKRNFKSGNGVCSALQKISALPSNVSDRKVVRK</sequence>
<evidence type="ECO:0000313" key="1">
    <source>
        <dbReference type="EMBL" id="EQC95522.1"/>
    </source>
</evidence>
<organism evidence="1 2">
    <name type="scientific">Lactococcus cremoris subsp. cremoris TIFN3</name>
    <dbReference type="NCBI Taxonomy" id="1234873"/>
    <lineage>
        <taxon>Bacteria</taxon>
        <taxon>Bacillati</taxon>
        <taxon>Bacillota</taxon>
        <taxon>Bacilli</taxon>
        <taxon>Lactobacillales</taxon>
        <taxon>Streptococcaceae</taxon>
        <taxon>Lactococcus</taxon>
        <taxon>Lactococcus cremoris subsp. cremoris</taxon>
    </lineage>
</organism>
<protein>
    <submittedName>
        <fullName evidence="1">Uncharacterized protein</fullName>
    </submittedName>
</protein>
<comment type="caution">
    <text evidence="1">The sequence shown here is derived from an EMBL/GenBank/DDBJ whole genome shotgun (WGS) entry which is preliminary data.</text>
</comment>
<proteinExistence type="predicted"/>
<reference evidence="1 2" key="1">
    <citation type="journal article" date="2013" name="ISME J.">
        <title>Multifactorial diversity sustains microbial community stability.</title>
        <authorList>
            <person name="Erkus O."/>
            <person name="de Jager V.C."/>
            <person name="Spus M."/>
            <person name="van Alen-Boerrigter I.J."/>
            <person name="van Rijswijck I.M."/>
            <person name="Hazelwood L."/>
            <person name="Janssen P.W."/>
            <person name="van Hijum S.A."/>
            <person name="Kleerebezem M."/>
            <person name="Smid E.J."/>
        </authorList>
    </citation>
    <scope>NUCLEOTIDE SEQUENCE [LARGE SCALE GENOMIC DNA]</scope>
    <source>
        <strain evidence="1 2">TIFN3</strain>
    </source>
</reference>
<name>T0VI66_LACLC</name>
<dbReference type="AlphaFoldDB" id="T0VI66"/>
<gene>
    <name evidence="1" type="ORF">LLT3_14510</name>
</gene>
<dbReference type="Proteomes" id="UP000015664">
    <property type="component" value="Unassembled WGS sequence"/>
</dbReference>
<accession>T0VI66</accession>